<reference evidence="2 3" key="2">
    <citation type="submission" date="2010-03" db="EMBL/GenBank/DDBJ databases">
        <authorList>
            <person name="Pajon A."/>
        </authorList>
    </citation>
    <scope>NUCLEOTIDE SEQUENCE [LARGE SCALE GENOMIC DNA]</scope>
    <source>
        <strain evidence="2 3">XB6B4</strain>
    </source>
</reference>
<proteinExistence type="predicted"/>
<name>D4L0X8_9FIRM</name>
<gene>
    <name evidence="2" type="ORF">RO1_28710</name>
</gene>
<sequence length="25" mass="2613">MKARVSGTPAGRDAVDKAKGKDQIL</sequence>
<protein>
    <submittedName>
        <fullName evidence="2">Uncharacterized protein</fullName>
    </submittedName>
</protein>
<feature type="region of interest" description="Disordered" evidence="1">
    <location>
        <begin position="1"/>
        <end position="25"/>
    </location>
</feature>
<evidence type="ECO:0000256" key="1">
    <source>
        <dbReference type="SAM" id="MobiDB-lite"/>
    </source>
</evidence>
<dbReference type="EMBL" id="FP929050">
    <property type="protein sequence ID" value="CBL13268.1"/>
    <property type="molecule type" value="Genomic_DNA"/>
</dbReference>
<organism evidence="2 3">
    <name type="scientific">Roseburia intestinalis XB6B4</name>
    <dbReference type="NCBI Taxonomy" id="718255"/>
    <lineage>
        <taxon>Bacteria</taxon>
        <taxon>Bacillati</taxon>
        <taxon>Bacillota</taxon>
        <taxon>Clostridia</taxon>
        <taxon>Lachnospirales</taxon>
        <taxon>Lachnospiraceae</taxon>
        <taxon>Roseburia</taxon>
    </lineage>
</organism>
<dbReference type="HOGENOM" id="CLU_3419179_0_0_9"/>
<accession>D4L0X8</accession>
<reference evidence="2 3" key="1">
    <citation type="submission" date="2010-03" db="EMBL/GenBank/DDBJ databases">
        <title>The genome sequence of Roseburia intestinalis XB6B4.</title>
        <authorList>
            <consortium name="metaHIT consortium -- http://www.metahit.eu/"/>
            <person name="Pajon A."/>
            <person name="Turner K."/>
            <person name="Parkhill J."/>
            <person name="Bernalier A."/>
        </authorList>
    </citation>
    <scope>NUCLEOTIDE SEQUENCE [LARGE SCALE GENOMIC DNA]</scope>
    <source>
        <strain evidence="2 3">XB6B4</strain>
    </source>
</reference>
<evidence type="ECO:0000313" key="3">
    <source>
        <dbReference type="Proteomes" id="UP000008953"/>
    </source>
</evidence>
<dbReference type="KEGG" id="rix:RO1_28710"/>
<dbReference type="Proteomes" id="UP000008953">
    <property type="component" value="Chromosome"/>
</dbReference>
<dbReference type="AlphaFoldDB" id="D4L0X8"/>
<feature type="compositionally biased region" description="Basic and acidic residues" evidence="1">
    <location>
        <begin position="13"/>
        <end position="25"/>
    </location>
</feature>
<evidence type="ECO:0000313" key="2">
    <source>
        <dbReference type="EMBL" id="CBL13268.1"/>
    </source>
</evidence>